<evidence type="ECO:0000313" key="3">
    <source>
        <dbReference type="EMBL" id="AWM40953.1"/>
    </source>
</evidence>
<dbReference type="InterPro" id="IPR036291">
    <property type="entry name" value="NAD(P)-bd_dom_sf"/>
</dbReference>
<gene>
    <name evidence="3" type="ORF">C1280_30865</name>
</gene>
<dbReference type="Pfam" id="PF19051">
    <property type="entry name" value="GFO_IDH_MocA_C2"/>
    <property type="match status" value="1"/>
</dbReference>
<dbReference type="EMBL" id="CP025958">
    <property type="protein sequence ID" value="AWM40953.1"/>
    <property type="molecule type" value="Genomic_DNA"/>
</dbReference>
<dbReference type="InterPro" id="IPR043906">
    <property type="entry name" value="Gfo/Idh/MocA_OxRdtase_bact_C"/>
</dbReference>
<dbReference type="Proteomes" id="UP000245802">
    <property type="component" value="Chromosome"/>
</dbReference>
<dbReference type="Gene3D" id="3.30.360.10">
    <property type="entry name" value="Dihydrodipicolinate Reductase, domain 2"/>
    <property type="match status" value="1"/>
</dbReference>
<dbReference type="InterPro" id="IPR000683">
    <property type="entry name" value="Gfo/Idh/MocA-like_OxRdtase_N"/>
</dbReference>
<evidence type="ECO:0000313" key="4">
    <source>
        <dbReference type="Proteomes" id="UP000245802"/>
    </source>
</evidence>
<accession>A0A2Z3H4M0</accession>
<proteinExistence type="predicted"/>
<feature type="domain" description="Gfo/Idh/MocA-like oxidoreductase N-terminal" evidence="1">
    <location>
        <begin position="47"/>
        <end position="176"/>
    </location>
</feature>
<dbReference type="SUPFAM" id="SSF55347">
    <property type="entry name" value="Glyceraldehyde-3-phosphate dehydrogenase-like, C-terminal domain"/>
    <property type="match status" value="1"/>
</dbReference>
<reference evidence="3 4" key="1">
    <citation type="submission" date="2018-01" db="EMBL/GenBank/DDBJ databases">
        <title>G. obscuriglobus.</title>
        <authorList>
            <person name="Franke J."/>
            <person name="Blomberg W."/>
            <person name="Selmecki A."/>
        </authorList>
    </citation>
    <scope>NUCLEOTIDE SEQUENCE [LARGE SCALE GENOMIC DNA]</scope>
    <source>
        <strain evidence="3 4">DSM 5831</strain>
    </source>
</reference>
<organism evidence="3 4">
    <name type="scientific">Gemmata obscuriglobus</name>
    <dbReference type="NCBI Taxonomy" id="114"/>
    <lineage>
        <taxon>Bacteria</taxon>
        <taxon>Pseudomonadati</taxon>
        <taxon>Planctomycetota</taxon>
        <taxon>Planctomycetia</taxon>
        <taxon>Gemmatales</taxon>
        <taxon>Gemmataceae</taxon>
        <taxon>Gemmata</taxon>
    </lineage>
</organism>
<sequence>MIFPVPFPPPKGPSMLSRRTFLAASAAAPLVFSRRADARAANDKLTLGFIGVGTMGRGHLGGFLGRSDVHVVAVSDVVKERTDSAKQTIEKRYAEQIKSGAYKGVKTYPDFRDLIADKGIDAVVIATPDHWHAIPAVLAARAGKHIYCEKPLTQNLADGRWIVNEVAKAKVVFQTGSQQRSEFGGHFRKAVEYVWNGRIGKLKTVRIGVGAAARPCDLKGEEKPAGTDWDMWLGPAPEREYSSVLCPKGVHGHFPAWRDYQEYAGGQLADMGAHHFDIAQWAMGTDTSGPVEVLPPEKKSDRGLRFVYASGVVVIHNEFEKGKDGKEIKADCVFEGTEGTILVSRGGISSLPDTILKEPIGEKEKRVYPSTDHKKNWLECVRSGKETICPAETGHRSASICHLGNIGYRLKRKLKWDPAKELFVGDEAANKELSREPRTKWKI</sequence>
<dbReference type="OrthoDB" id="246832at2"/>
<dbReference type="PANTHER" id="PTHR43818">
    <property type="entry name" value="BCDNA.GH03377"/>
    <property type="match status" value="1"/>
</dbReference>
<protein>
    <submittedName>
        <fullName evidence="3">Gfo/Idh/MocA family oxidoreductase</fullName>
    </submittedName>
</protein>
<feature type="domain" description="Gfo/Idh/MocA-like oxidoreductase bacterial type C-terminal" evidence="2">
    <location>
        <begin position="218"/>
        <end position="443"/>
    </location>
</feature>
<evidence type="ECO:0000259" key="2">
    <source>
        <dbReference type="Pfam" id="PF19051"/>
    </source>
</evidence>
<dbReference type="GO" id="GO:0000166">
    <property type="term" value="F:nucleotide binding"/>
    <property type="evidence" value="ECO:0007669"/>
    <property type="project" value="InterPro"/>
</dbReference>
<name>A0A2Z3H4M0_9BACT</name>
<dbReference type="KEGG" id="gog:C1280_30865"/>
<dbReference type="InterPro" id="IPR050463">
    <property type="entry name" value="Gfo/Idh/MocA_oxidrdct_glycsds"/>
</dbReference>
<dbReference type="SUPFAM" id="SSF51735">
    <property type="entry name" value="NAD(P)-binding Rossmann-fold domains"/>
    <property type="match status" value="1"/>
</dbReference>
<dbReference type="AlphaFoldDB" id="A0A2Z3H4M0"/>
<dbReference type="Pfam" id="PF01408">
    <property type="entry name" value="GFO_IDH_MocA"/>
    <property type="match status" value="1"/>
</dbReference>
<evidence type="ECO:0000259" key="1">
    <source>
        <dbReference type="Pfam" id="PF01408"/>
    </source>
</evidence>
<dbReference type="Gene3D" id="3.40.50.720">
    <property type="entry name" value="NAD(P)-binding Rossmann-like Domain"/>
    <property type="match status" value="1"/>
</dbReference>
<keyword evidence="4" id="KW-1185">Reference proteome</keyword>
<dbReference type="PANTHER" id="PTHR43818:SF5">
    <property type="entry name" value="OXIDOREDUCTASE FAMILY PROTEIN"/>
    <property type="match status" value="1"/>
</dbReference>